<organism evidence="2 3">
    <name type="scientific">Asparagus officinalis</name>
    <name type="common">Garden asparagus</name>
    <dbReference type="NCBI Taxonomy" id="4686"/>
    <lineage>
        <taxon>Eukaryota</taxon>
        <taxon>Viridiplantae</taxon>
        <taxon>Streptophyta</taxon>
        <taxon>Embryophyta</taxon>
        <taxon>Tracheophyta</taxon>
        <taxon>Spermatophyta</taxon>
        <taxon>Magnoliopsida</taxon>
        <taxon>Liliopsida</taxon>
        <taxon>Asparagales</taxon>
        <taxon>Asparagaceae</taxon>
        <taxon>Asparagoideae</taxon>
        <taxon>Asparagus</taxon>
    </lineage>
</organism>
<evidence type="ECO:0000256" key="1">
    <source>
        <dbReference type="SAM" id="MobiDB-lite"/>
    </source>
</evidence>
<evidence type="ECO:0000313" key="2">
    <source>
        <dbReference type="EMBL" id="ONK75698.1"/>
    </source>
</evidence>
<gene>
    <name evidence="2" type="ORF">A4U43_C03F19600</name>
</gene>
<reference evidence="3" key="1">
    <citation type="journal article" date="2017" name="Nat. Commun.">
        <title>The asparagus genome sheds light on the origin and evolution of a young Y chromosome.</title>
        <authorList>
            <person name="Harkess A."/>
            <person name="Zhou J."/>
            <person name="Xu C."/>
            <person name="Bowers J.E."/>
            <person name="Van der Hulst R."/>
            <person name="Ayyampalayam S."/>
            <person name="Mercati F."/>
            <person name="Riccardi P."/>
            <person name="McKain M.R."/>
            <person name="Kakrana A."/>
            <person name="Tang H."/>
            <person name="Ray J."/>
            <person name="Groenendijk J."/>
            <person name="Arikit S."/>
            <person name="Mathioni S.M."/>
            <person name="Nakano M."/>
            <person name="Shan H."/>
            <person name="Telgmann-Rauber A."/>
            <person name="Kanno A."/>
            <person name="Yue Z."/>
            <person name="Chen H."/>
            <person name="Li W."/>
            <person name="Chen Y."/>
            <person name="Xu X."/>
            <person name="Zhang Y."/>
            <person name="Luo S."/>
            <person name="Chen H."/>
            <person name="Gao J."/>
            <person name="Mao Z."/>
            <person name="Pires J.C."/>
            <person name="Luo M."/>
            <person name="Kudrna D."/>
            <person name="Wing R.A."/>
            <person name="Meyers B.C."/>
            <person name="Yi K."/>
            <person name="Kong H."/>
            <person name="Lavrijsen P."/>
            <person name="Sunseri F."/>
            <person name="Falavigna A."/>
            <person name="Ye Y."/>
            <person name="Leebens-Mack J.H."/>
            <person name="Chen G."/>
        </authorList>
    </citation>
    <scope>NUCLEOTIDE SEQUENCE [LARGE SCALE GENOMIC DNA]</scope>
    <source>
        <strain evidence="3">cv. DH0086</strain>
    </source>
</reference>
<feature type="region of interest" description="Disordered" evidence="1">
    <location>
        <begin position="1"/>
        <end position="20"/>
    </location>
</feature>
<dbReference type="Gramene" id="ONK75698">
    <property type="protein sequence ID" value="ONK75698"/>
    <property type="gene ID" value="A4U43_C03F19600"/>
</dbReference>
<name>A0A5P1FBF3_ASPOF</name>
<accession>A0A5P1FBF3</accession>
<dbReference type="EMBL" id="CM007383">
    <property type="protein sequence ID" value="ONK75698.1"/>
    <property type="molecule type" value="Genomic_DNA"/>
</dbReference>
<dbReference type="Proteomes" id="UP000243459">
    <property type="component" value="Chromosome 3"/>
</dbReference>
<sequence>MDAEEETAEDRQRRKDEAEVSLFPTIRKEGAMHGKMRTVENNIRECNVNFLQRPYDDNIGRQRVEILCE</sequence>
<feature type="compositionally biased region" description="Basic and acidic residues" evidence="1">
    <location>
        <begin position="9"/>
        <end position="18"/>
    </location>
</feature>
<keyword evidence="3" id="KW-1185">Reference proteome</keyword>
<dbReference type="AlphaFoldDB" id="A0A5P1FBF3"/>
<protein>
    <submittedName>
        <fullName evidence="2">Uncharacterized protein</fullName>
    </submittedName>
</protein>
<proteinExistence type="predicted"/>
<evidence type="ECO:0000313" key="3">
    <source>
        <dbReference type="Proteomes" id="UP000243459"/>
    </source>
</evidence>